<proteinExistence type="inferred from homology"/>
<evidence type="ECO:0000256" key="3">
    <source>
        <dbReference type="ARBA" id="ARBA00022692"/>
    </source>
</evidence>
<evidence type="ECO:0000256" key="6">
    <source>
        <dbReference type="ARBA" id="ARBA00023002"/>
    </source>
</evidence>
<accession>A0ABZ3CBC2</accession>
<evidence type="ECO:0000256" key="8">
    <source>
        <dbReference type="ARBA" id="ARBA00023157"/>
    </source>
</evidence>
<feature type="transmembrane region" description="Helical" evidence="10">
    <location>
        <begin position="86"/>
        <end position="103"/>
    </location>
</feature>
<dbReference type="InterPro" id="IPR012932">
    <property type="entry name" value="VKOR"/>
</dbReference>
<dbReference type="PANTHER" id="PTHR34573:SF1">
    <property type="entry name" value="VITAMIN K EPOXIDE REDUCTASE DOMAIN-CONTAINING PROTEIN"/>
    <property type="match status" value="1"/>
</dbReference>
<dbReference type="RefSeq" id="WP_342373384.1">
    <property type="nucleotide sequence ID" value="NZ_CP115965.1"/>
</dbReference>
<dbReference type="Pfam" id="PF07884">
    <property type="entry name" value="VKOR"/>
    <property type="match status" value="1"/>
</dbReference>
<name>A0ABZ3CBC2_9ACTN</name>
<evidence type="ECO:0000256" key="4">
    <source>
        <dbReference type="ARBA" id="ARBA00022719"/>
    </source>
</evidence>
<dbReference type="SMART" id="SM00756">
    <property type="entry name" value="VKc"/>
    <property type="match status" value="1"/>
</dbReference>
<dbReference type="PROSITE" id="PS51257">
    <property type="entry name" value="PROKAR_LIPOPROTEIN"/>
    <property type="match status" value="1"/>
</dbReference>
<feature type="transmembrane region" description="Helical" evidence="10">
    <location>
        <begin position="109"/>
        <end position="136"/>
    </location>
</feature>
<evidence type="ECO:0000256" key="5">
    <source>
        <dbReference type="ARBA" id="ARBA00022989"/>
    </source>
</evidence>
<evidence type="ECO:0000256" key="2">
    <source>
        <dbReference type="ARBA" id="ARBA00006214"/>
    </source>
</evidence>
<feature type="transmembrane region" description="Helical" evidence="10">
    <location>
        <begin position="48"/>
        <end position="74"/>
    </location>
</feature>
<keyword evidence="5 10" id="KW-1133">Transmembrane helix</keyword>
<evidence type="ECO:0000256" key="7">
    <source>
        <dbReference type="ARBA" id="ARBA00023136"/>
    </source>
</evidence>
<dbReference type="Proteomes" id="UP001434337">
    <property type="component" value="Chromosome"/>
</dbReference>
<comment type="subcellular location">
    <subcellularLocation>
        <location evidence="1">Membrane</location>
        <topology evidence="1">Multi-pass membrane protein</topology>
    </subcellularLocation>
</comment>
<dbReference type="InterPro" id="IPR038354">
    <property type="entry name" value="VKOR_sf"/>
</dbReference>
<keyword evidence="7 10" id="KW-0472">Membrane</keyword>
<keyword evidence="4" id="KW-0874">Quinone</keyword>
<evidence type="ECO:0000313" key="12">
    <source>
        <dbReference type="EMBL" id="WZW99906.1"/>
    </source>
</evidence>
<keyword evidence="13" id="KW-1185">Reference proteome</keyword>
<dbReference type="EMBL" id="CP115965">
    <property type="protein sequence ID" value="WZW99906.1"/>
    <property type="molecule type" value="Genomic_DNA"/>
</dbReference>
<feature type="domain" description="Vitamin K epoxide reductase" evidence="11">
    <location>
        <begin position="1"/>
        <end position="134"/>
    </location>
</feature>
<gene>
    <name evidence="12" type="ORF">PCC79_06890</name>
</gene>
<keyword evidence="8" id="KW-1015">Disulfide bond</keyword>
<evidence type="ECO:0000256" key="9">
    <source>
        <dbReference type="ARBA" id="ARBA00023284"/>
    </source>
</evidence>
<evidence type="ECO:0000256" key="10">
    <source>
        <dbReference type="SAM" id="Phobius"/>
    </source>
</evidence>
<dbReference type="CDD" id="cd12918">
    <property type="entry name" value="VKOR_arc"/>
    <property type="match status" value="1"/>
</dbReference>
<evidence type="ECO:0000259" key="11">
    <source>
        <dbReference type="SMART" id="SM00756"/>
    </source>
</evidence>
<keyword evidence="9" id="KW-0676">Redox-active center</keyword>
<sequence>MPTWLSRGLWTVGLLVSAYLTVQHFTGNATLACTNAGIVNCESVTTSRWAYVFGVPVALLGLLWFVAGTVFAWVLEPRLPQQRARLLGAGYTGLGVLFVLYLVYGEISLGQICSWCTVVHVVTVALFCGYLGTWYANHA</sequence>
<protein>
    <submittedName>
        <fullName evidence="12">Vitamin K epoxide reductase family protein</fullName>
    </submittedName>
</protein>
<evidence type="ECO:0000256" key="1">
    <source>
        <dbReference type="ARBA" id="ARBA00004141"/>
    </source>
</evidence>
<reference evidence="12 13" key="1">
    <citation type="journal article" date="2023" name="Environ Microbiome">
        <title>A coral-associated actinobacterium mitigates coral bleaching under heat stress.</title>
        <authorList>
            <person name="Li J."/>
            <person name="Zou Y."/>
            <person name="Li Q."/>
            <person name="Zhang J."/>
            <person name="Bourne D.G."/>
            <person name="Lyu Y."/>
            <person name="Liu C."/>
            <person name="Zhang S."/>
        </authorList>
    </citation>
    <scope>NUCLEOTIDE SEQUENCE [LARGE SCALE GENOMIC DNA]</scope>
    <source>
        <strain evidence="12 13">SCSIO 13291</strain>
    </source>
</reference>
<comment type="similarity">
    <text evidence="2">Belongs to the VKOR family.</text>
</comment>
<keyword evidence="3 10" id="KW-0812">Transmembrane</keyword>
<dbReference type="PANTHER" id="PTHR34573">
    <property type="entry name" value="VKC DOMAIN-CONTAINING PROTEIN"/>
    <property type="match status" value="1"/>
</dbReference>
<dbReference type="Gene3D" id="1.20.1440.130">
    <property type="entry name" value="VKOR domain"/>
    <property type="match status" value="1"/>
</dbReference>
<keyword evidence="6" id="KW-0560">Oxidoreductase</keyword>
<organism evidence="12 13">
    <name type="scientific">Propioniciclava soli</name>
    <dbReference type="NCBI Taxonomy" id="2775081"/>
    <lineage>
        <taxon>Bacteria</taxon>
        <taxon>Bacillati</taxon>
        <taxon>Actinomycetota</taxon>
        <taxon>Actinomycetes</taxon>
        <taxon>Propionibacteriales</taxon>
        <taxon>Propionibacteriaceae</taxon>
        <taxon>Propioniciclava</taxon>
    </lineage>
</organism>
<evidence type="ECO:0000313" key="13">
    <source>
        <dbReference type="Proteomes" id="UP001434337"/>
    </source>
</evidence>